<evidence type="ECO:0000256" key="4">
    <source>
        <dbReference type="ARBA" id="ARBA00022448"/>
    </source>
</evidence>
<accession>A0ABP8VF36</accession>
<feature type="domain" description="Trimeric autotransporter adhesin YadA-like stalk" evidence="15">
    <location>
        <begin position="619"/>
        <end position="655"/>
    </location>
</feature>
<dbReference type="InterPro" id="IPR008640">
    <property type="entry name" value="Adhesin_Head_dom"/>
</dbReference>
<dbReference type="Gene3D" id="2.150.10.10">
    <property type="entry name" value="Serralysin-like metalloprotease, C-terminal"/>
    <property type="match status" value="2"/>
</dbReference>
<feature type="domain" description="Trimeric autotransporter adhesin YadA-like stalk" evidence="15">
    <location>
        <begin position="973"/>
        <end position="1001"/>
    </location>
</feature>
<dbReference type="Proteomes" id="UP001501699">
    <property type="component" value="Unassembled WGS sequence"/>
</dbReference>
<dbReference type="RefSeq" id="WP_345118372.1">
    <property type="nucleotide sequence ID" value="NZ_BAABJA010000001.1"/>
</dbReference>
<evidence type="ECO:0000256" key="1">
    <source>
        <dbReference type="ARBA" id="ARBA00004241"/>
    </source>
</evidence>
<organism evidence="16 17">
    <name type="scientific">Bartonella pachyuromydis</name>
    <dbReference type="NCBI Taxonomy" id="931097"/>
    <lineage>
        <taxon>Bacteria</taxon>
        <taxon>Pseudomonadati</taxon>
        <taxon>Pseudomonadota</taxon>
        <taxon>Alphaproteobacteria</taxon>
        <taxon>Hyphomicrobiales</taxon>
        <taxon>Bartonellaceae</taxon>
        <taxon>Bartonella</taxon>
    </lineage>
</organism>
<reference evidence="17" key="1">
    <citation type="journal article" date="2019" name="Int. J. Syst. Evol. Microbiol.">
        <title>The Global Catalogue of Microorganisms (GCM) 10K type strain sequencing project: providing services to taxonomists for standard genome sequencing and annotation.</title>
        <authorList>
            <consortium name="The Broad Institute Genomics Platform"/>
            <consortium name="The Broad Institute Genome Sequencing Center for Infectious Disease"/>
            <person name="Wu L."/>
            <person name="Ma J."/>
        </authorList>
    </citation>
    <scope>NUCLEOTIDE SEQUENCE [LARGE SCALE GENOMIC DNA]</scope>
    <source>
        <strain evidence="17">JCM 17714</strain>
    </source>
</reference>
<evidence type="ECO:0000259" key="15">
    <source>
        <dbReference type="Pfam" id="PF05662"/>
    </source>
</evidence>
<gene>
    <name evidence="16" type="primary">ehaG</name>
    <name evidence="16" type="ORF">GCM10023262_03540</name>
</gene>
<feature type="domain" description="Trimeric autotransporter adhesin YadA-like head" evidence="14">
    <location>
        <begin position="149"/>
        <end position="172"/>
    </location>
</feature>
<feature type="domain" description="Trimeric autotransporter adhesin YadA-like stalk" evidence="15">
    <location>
        <begin position="734"/>
        <end position="775"/>
    </location>
</feature>
<dbReference type="SUPFAM" id="SSF101967">
    <property type="entry name" value="Adhesin YadA, collagen-binding domain"/>
    <property type="match status" value="6"/>
</dbReference>
<feature type="domain" description="Trimeric autotransporter adhesin YadA-like C-terminal membrane anchor" evidence="13">
    <location>
        <begin position="1809"/>
        <end position="1864"/>
    </location>
</feature>
<feature type="domain" description="Trimeric autotransporter adhesin YadA-like head" evidence="14">
    <location>
        <begin position="285"/>
        <end position="311"/>
    </location>
</feature>
<feature type="domain" description="Trimeric autotransporter adhesin YadA-like stalk" evidence="15">
    <location>
        <begin position="360"/>
        <end position="399"/>
    </location>
</feature>
<feature type="domain" description="Trimeric autotransporter adhesin YadA-like stalk" evidence="15">
    <location>
        <begin position="1159"/>
        <end position="1197"/>
    </location>
</feature>
<dbReference type="Gene3D" id="2.20.70.140">
    <property type="match status" value="4"/>
</dbReference>
<proteinExistence type="inferred from homology"/>
<comment type="caution">
    <text evidence="16">The sequence shown here is derived from an EMBL/GenBank/DDBJ whole genome shotgun (WGS) entry which is preliminary data.</text>
</comment>
<feature type="domain" description="Trimeric autotransporter adhesin YadA-like head" evidence="14">
    <location>
        <begin position="230"/>
        <end position="253"/>
    </location>
</feature>
<protein>
    <submittedName>
        <fullName evidence="16">Trimeric autotransporter adhesin EhaG</fullName>
    </submittedName>
</protein>
<dbReference type="InterPro" id="IPR045584">
    <property type="entry name" value="Pilin-like"/>
</dbReference>
<feature type="domain" description="Trimeric autotransporter adhesin YadA-like stalk" evidence="15">
    <location>
        <begin position="1598"/>
        <end position="1638"/>
    </location>
</feature>
<dbReference type="Gene3D" id="6.10.250.2030">
    <property type="match status" value="2"/>
</dbReference>
<keyword evidence="4" id="KW-0813">Transport</keyword>
<dbReference type="Pfam" id="PF03895">
    <property type="entry name" value="YadA_anchor"/>
    <property type="match status" value="1"/>
</dbReference>
<keyword evidence="7 12" id="KW-0732">Signal</keyword>
<comment type="subcellular location">
    <subcellularLocation>
        <location evidence="2">Cell outer membrane</location>
    </subcellularLocation>
    <subcellularLocation>
        <location evidence="1">Cell surface</location>
    </subcellularLocation>
</comment>
<feature type="signal peptide" evidence="12">
    <location>
        <begin position="1"/>
        <end position="31"/>
    </location>
</feature>
<evidence type="ECO:0000256" key="9">
    <source>
        <dbReference type="ARBA" id="ARBA00023136"/>
    </source>
</evidence>
<evidence type="ECO:0000256" key="8">
    <source>
        <dbReference type="ARBA" id="ARBA00022927"/>
    </source>
</evidence>
<evidence type="ECO:0000313" key="17">
    <source>
        <dbReference type="Proteomes" id="UP001501699"/>
    </source>
</evidence>
<dbReference type="Gene3D" id="1.20.5.170">
    <property type="match status" value="5"/>
</dbReference>
<evidence type="ECO:0000256" key="11">
    <source>
        <dbReference type="SAM" id="MobiDB-lite"/>
    </source>
</evidence>
<dbReference type="InterPro" id="IPR005594">
    <property type="entry name" value="YadA_C"/>
</dbReference>
<dbReference type="Gene3D" id="3.30.1300.30">
    <property type="entry name" value="GSPII I/J protein-like"/>
    <property type="match status" value="1"/>
</dbReference>
<feature type="chain" id="PRO_5046139836" evidence="12">
    <location>
        <begin position="32"/>
        <end position="1866"/>
    </location>
</feature>
<evidence type="ECO:0000256" key="6">
    <source>
        <dbReference type="ARBA" id="ARBA00022692"/>
    </source>
</evidence>
<dbReference type="Pfam" id="PF05658">
    <property type="entry name" value="YadA_head"/>
    <property type="match status" value="4"/>
</dbReference>
<evidence type="ECO:0000256" key="3">
    <source>
        <dbReference type="ARBA" id="ARBA00005848"/>
    </source>
</evidence>
<evidence type="ECO:0000256" key="7">
    <source>
        <dbReference type="ARBA" id="ARBA00022729"/>
    </source>
</evidence>
<keyword evidence="9" id="KW-0472">Membrane</keyword>
<dbReference type="SUPFAM" id="SSF54523">
    <property type="entry name" value="Pili subunits"/>
    <property type="match status" value="1"/>
</dbReference>
<evidence type="ECO:0000259" key="13">
    <source>
        <dbReference type="Pfam" id="PF03895"/>
    </source>
</evidence>
<keyword evidence="6" id="KW-0812">Transmembrane</keyword>
<dbReference type="EMBL" id="BAABJA010000001">
    <property type="protein sequence ID" value="GAA4659165.1"/>
    <property type="molecule type" value="Genomic_DNA"/>
</dbReference>
<evidence type="ECO:0000256" key="2">
    <source>
        <dbReference type="ARBA" id="ARBA00004442"/>
    </source>
</evidence>
<comment type="similarity">
    <text evidence="3">Belongs to the autotransporter-2 (AT-2) (TC 1.B.40) family.</text>
</comment>
<evidence type="ECO:0000256" key="12">
    <source>
        <dbReference type="SAM" id="SignalP"/>
    </source>
</evidence>
<feature type="domain" description="Trimeric autotransporter adhesin YadA-like head" evidence="14">
    <location>
        <begin position="202"/>
        <end position="228"/>
    </location>
</feature>
<evidence type="ECO:0000256" key="10">
    <source>
        <dbReference type="ARBA" id="ARBA00023237"/>
    </source>
</evidence>
<keyword evidence="10" id="KW-0998">Cell outer membrane</keyword>
<feature type="domain" description="Trimeric autotransporter adhesin YadA-like stalk" evidence="15">
    <location>
        <begin position="501"/>
        <end position="527"/>
    </location>
</feature>
<dbReference type="Pfam" id="PF05662">
    <property type="entry name" value="YadA_stalk"/>
    <property type="match status" value="11"/>
</dbReference>
<evidence type="ECO:0000259" key="14">
    <source>
        <dbReference type="Pfam" id="PF05658"/>
    </source>
</evidence>
<dbReference type="Gene3D" id="6.20.50.100">
    <property type="match status" value="5"/>
</dbReference>
<evidence type="ECO:0000313" key="16">
    <source>
        <dbReference type="EMBL" id="GAA4659165.1"/>
    </source>
</evidence>
<dbReference type="Gene3D" id="4.10.80.270">
    <property type="match status" value="2"/>
</dbReference>
<feature type="domain" description="Trimeric autotransporter adhesin YadA-like stalk" evidence="15">
    <location>
        <begin position="1299"/>
        <end position="1330"/>
    </location>
</feature>
<keyword evidence="8" id="KW-0653">Protein transport</keyword>
<feature type="domain" description="Trimeric autotransporter adhesin YadA-like stalk" evidence="15">
    <location>
        <begin position="850"/>
        <end position="886"/>
    </location>
</feature>
<dbReference type="NCBIfam" id="NF033870">
    <property type="entry name" value="VOMP_auto_Cterm"/>
    <property type="match status" value="1"/>
</dbReference>
<feature type="domain" description="Trimeric autotransporter adhesin YadA-like stalk" evidence="15">
    <location>
        <begin position="1484"/>
        <end position="1519"/>
    </location>
</feature>
<evidence type="ECO:0000256" key="5">
    <source>
        <dbReference type="ARBA" id="ARBA00022452"/>
    </source>
</evidence>
<feature type="domain" description="Trimeric autotransporter adhesin YadA-like stalk" evidence="15">
    <location>
        <begin position="1711"/>
        <end position="1736"/>
    </location>
</feature>
<dbReference type="Gene3D" id="6.10.250.2040">
    <property type="match status" value="3"/>
</dbReference>
<sequence>MKKYSKSNLLKAVSLGTAMATLLSSVSPVLAANLAIVGGTSQSTPSTGVLYPYGSHGSIVFVGDDDFCGVDNVQGRGGKQQENLNNKITAKQEFENFIVNQADNNGRNPYGTTTEKVTWVNDGLLTNDATYMGTHTGGSQNIMPEAYGVYSFVTGCGASATGNYSTAFGAGATTKAGGAQAFGVAALASGTASVAMGVSSEASGVSSVAIGGLATASGKDTVAFGTEAKAEKEYAIAIGARAEAKASGSIAIGGVKSDRTTEADPKRKAIAKDENAIAIGSYTFAEGHDSVAIGANAQVNVQDGVAIGGGSVSDREKEKGYDPATGKETTKTDIVWQSTAGAFSVGEVEGRDGKSVITRQITGVAAGKKDTDAVNVAQLKAMRDVIAGGGGWQISANDTDPTAVSAGDTVDFSVKNSELGKDNLTIAKNTEENKHKIEFTLADNLRLISVTTGQSSMSDDGFFTNGVNGTRMTVDGFYVNDDKGPNMTEDGIDAGLTNVKNVLDATQDHEAVNLGQLKKFTAGIKGGGWKLSVEEGEATDVNPGSTVRFFAVANNDTGHKNIKIANTSGQNISFDLADNINVMTVKTGESIMDASGFRFDGGGGPSITINGIHAGGKTIKGVAAGEEDTDAVNFGQLQKYVEENGGNWKLSVDGKNITDVKAGNTVDLVAAGEDGSKNIKIVKDNNKVTFSLNDTLKLTSVITDNSIMDASGFGFIDGNGPKIMVSGIDAGNKKITKVADAVDDTDAVNYKQLKDVKTLAENGWKLSVDGQNATDVKAGNTVNLVASESKYGNKNITLKKDNNEVKFDLNENLKLTSVVTGNSIMSKDGFKFVDGGPSVTMNGIDAGNKKITKVADAADDSDAVNYKQLKDVKTLAESGWKLSVDGKNITDVKAGNTVDLVAIKHKNDDGSENDDVTNIKIVKEGNKVSFDLNDYIKVNRVETGLSSMSNAGFMIRGGPRVTLGGIHAGNKTISGVANGVLDEDAVNVSQLKEIKNEIAGNNLVKWDEGQKLITIGAEKGGAKISIANSDGENRVVFGVADGNLGKDSKEAINGSQINKISGDIANFFGGDAAFEGGKFVGPRYNLSKVSADGEVIQYTAENVGDALTKLDANVKNVNKHIQYVDNKFDKFSQDALLWDEGKEAFSARHEVGGQKTNSKITSLLDGDITESSTDAINGSQLYTMADKIANYFGGGARYENGKWVKGPEFKVSERGENGALVQGIYYNVADAFEGVDNSITDIYNQIKNVTENSLVKQEGEDGLITIGKVTGGDRISVANKNNQERTILGVKEAELSRTSTEAVNGSQLFATNQNVITVTDNLSKVAQNTSKYFGGRTDVLNGIGPAFLIDGNSYNNVTDAFTGVNISIHKIDNKISDLEKNNLVKQEGGVSGIITIGKDTAGTEINIAGFGKVARKISGVQAAEKGDEAVNKDQLDKSIEKISKDIEAASVAAVLYDKDENGIVNYGSVTLGGDKSSGPVSLRNVKDGRIAANSMDAINGSQLYSISNQLAAYFGGGAKYENGQWTAPQFKIVQVNADGTTVENTHNNVADAFGDVNKNMSNINNRIDDVINKVDSDALKWNKEKGAYDATHDGTPSKIINVADGKIEKGSKDAVNGGQLWQTNERVAKVENRVTDVENHVEIIDKRVDNISNTIGDIGDTIANINVKVDKIDDKVNNISEDAVRYDRDENGKKTNKITLKGSDPSEPVMIDNVADGRIEKGSKEAVNGGQLHDYTKEQMKIVLDESKRYTDQRVNNIVIDAIDDAVDKSKQYTDMKFNALNYSIEGARKEARQAAAIGLAVANLRYNDTPGKLSVGFGSGLWRSQSAFAFGAGYTSEKGNIRSNVSVTTSGGHWGVGAGFNMTLN</sequence>
<dbReference type="CDD" id="cd12820">
    <property type="entry name" value="LbR_YadA-like"/>
    <property type="match status" value="1"/>
</dbReference>
<keyword evidence="5" id="KW-1134">Transmembrane beta strand</keyword>
<dbReference type="InterPro" id="IPR011049">
    <property type="entry name" value="Serralysin-like_metalloprot_C"/>
</dbReference>
<feature type="region of interest" description="Disordered" evidence="11">
    <location>
        <begin position="308"/>
        <end position="330"/>
    </location>
</feature>
<name>A0ABP8VF36_9HYPH</name>
<keyword evidence="17" id="KW-1185">Reference proteome</keyword>
<dbReference type="InterPro" id="IPR008635">
    <property type="entry name" value="Coiled_stalk_dom"/>
</dbReference>